<accession>A0ACB9R0P0</accession>
<reference evidence="2" key="1">
    <citation type="journal article" date="2023" name="Front. Plant Sci.">
        <title>Chromosomal-level genome assembly of Melastoma candidum provides insights into trichome evolution.</title>
        <authorList>
            <person name="Zhong Y."/>
            <person name="Wu W."/>
            <person name="Sun C."/>
            <person name="Zou P."/>
            <person name="Liu Y."/>
            <person name="Dai S."/>
            <person name="Zhou R."/>
        </authorList>
    </citation>
    <scope>NUCLEOTIDE SEQUENCE [LARGE SCALE GENOMIC DNA]</scope>
</reference>
<organism evidence="1 2">
    <name type="scientific">Melastoma candidum</name>
    <dbReference type="NCBI Taxonomy" id="119954"/>
    <lineage>
        <taxon>Eukaryota</taxon>
        <taxon>Viridiplantae</taxon>
        <taxon>Streptophyta</taxon>
        <taxon>Embryophyta</taxon>
        <taxon>Tracheophyta</taxon>
        <taxon>Spermatophyta</taxon>
        <taxon>Magnoliopsida</taxon>
        <taxon>eudicotyledons</taxon>
        <taxon>Gunneridae</taxon>
        <taxon>Pentapetalae</taxon>
        <taxon>rosids</taxon>
        <taxon>malvids</taxon>
        <taxon>Myrtales</taxon>
        <taxon>Melastomataceae</taxon>
        <taxon>Melastomatoideae</taxon>
        <taxon>Melastomateae</taxon>
        <taxon>Melastoma</taxon>
    </lineage>
</organism>
<evidence type="ECO:0000313" key="2">
    <source>
        <dbReference type="Proteomes" id="UP001057402"/>
    </source>
</evidence>
<evidence type="ECO:0000313" key="1">
    <source>
        <dbReference type="EMBL" id="KAI4371831.1"/>
    </source>
</evidence>
<dbReference type="EMBL" id="CM042883">
    <property type="protein sequence ID" value="KAI4371831.1"/>
    <property type="molecule type" value="Genomic_DNA"/>
</dbReference>
<proteinExistence type="predicted"/>
<sequence>MDSAHGIGEGEFFITFVNTEFNHRRMLHSGGLAKDDATPDFRFLSISDGLPFSDADATQPLHIIGDGLPSSDGDATQSLHSLCDSCRTYMVQPFQDLMVKLTKDDDVPPVAHIISDGFMNFVTCPAAEKFGVPLVHLLNLAQNTVETMRSHVVCLPVPVQSHIGAMLKVANILHHEGGLFITFVNTEFNHRRMLHSGGLAKDDATPDFRFLSISDGLPFSDADATQPLNALCDSCRTYMVQPFLDLIENLTEDDDVPPVTHILSDGFMNFIASLAAEKFGLQLVHLFPIPACALMAFKHYGLFVKKWLKLSKGRMEAKELRRIICKGWVASASEKGRPSLMERKRKSGVASSLARPPEWSIPRWLNSVLTKVMKNSPSPMP</sequence>
<dbReference type="Proteomes" id="UP001057402">
    <property type="component" value="Chromosome 4"/>
</dbReference>
<name>A0ACB9R0P0_9MYRT</name>
<keyword evidence="2" id="KW-1185">Reference proteome</keyword>
<comment type="caution">
    <text evidence="1">The sequence shown here is derived from an EMBL/GenBank/DDBJ whole genome shotgun (WGS) entry which is preliminary data.</text>
</comment>
<gene>
    <name evidence="1" type="ORF">MLD38_010134</name>
</gene>
<protein>
    <submittedName>
        <fullName evidence="1">Uncharacterized protein</fullName>
    </submittedName>
</protein>